<evidence type="ECO:0000256" key="3">
    <source>
        <dbReference type="ARBA" id="ARBA00022801"/>
    </source>
</evidence>
<dbReference type="InterPro" id="IPR038765">
    <property type="entry name" value="Papain-like_cys_pep_sf"/>
</dbReference>
<evidence type="ECO:0000256" key="2">
    <source>
        <dbReference type="ARBA" id="ARBA00022670"/>
    </source>
</evidence>
<dbReference type="Proteomes" id="UP000276133">
    <property type="component" value="Unassembled WGS sequence"/>
</dbReference>
<dbReference type="EMBL" id="REGN01004550">
    <property type="protein sequence ID" value="RNA17040.1"/>
    <property type="molecule type" value="Genomic_DNA"/>
</dbReference>
<organism evidence="5 6">
    <name type="scientific">Brachionus plicatilis</name>
    <name type="common">Marine rotifer</name>
    <name type="synonym">Brachionus muelleri</name>
    <dbReference type="NCBI Taxonomy" id="10195"/>
    <lineage>
        <taxon>Eukaryota</taxon>
        <taxon>Metazoa</taxon>
        <taxon>Spiralia</taxon>
        <taxon>Gnathifera</taxon>
        <taxon>Rotifera</taxon>
        <taxon>Eurotatoria</taxon>
        <taxon>Monogononta</taxon>
        <taxon>Pseudotrocha</taxon>
        <taxon>Ploima</taxon>
        <taxon>Brachionidae</taxon>
        <taxon>Brachionus</taxon>
    </lineage>
</organism>
<keyword evidence="2" id="KW-0645">Protease</keyword>
<dbReference type="Gene3D" id="3.40.395.10">
    <property type="entry name" value="Adenoviral Proteinase, Chain A"/>
    <property type="match status" value="1"/>
</dbReference>
<protein>
    <recommendedName>
        <fullName evidence="4">Ubiquitin-like protease family profile domain-containing protein</fullName>
    </recommendedName>
</protein>
<name>A0A3M7R097_BRAPC</name>
<gene>
    <name evidence="5" type="ORF">BpHYR1_018050</name>
</gene>
<dbReference type="InterPro" id="IPR003653">
    <property type="entry name" value="Peptidase_C48_C"/>
</dbReference>
<feature type="domain" description="Ubiquitin-like protease family profile" evidence="4">
    <location>
        <begin position="472"/>
        <end position="521"/>
    </location>
</feature>
<reference evidence="5 6" key="1">
    <citation type="journal article" date="2018" name="Sci. Rep.">
        <title>Genomic signatures of local adaptation to the degree of environmental predictability in rotifers.</title>
        <authorList>
            <person name="Franch-Gras L."/>
            <person name="Hahn C."/>
            <person name="Garcia-Roger E.M."/>
            <person name="Carmona M.J."/>
            <person name="Serra M."/>
            <person name="Gomez A."/>
        </authorList>
    </citation>
    <scope>NUCLEOTIDE SEQUENCE [LARGE SCALE GENOMIC DNA]</scope>
    <source>
        <strain evidence="5">HYR1</strain>
    </source>
</reference>
<comment type="similarity">
    <text evidence="1">Belongs to the peptidase C48 family.</text>
</comment>
<dbReference type="GO" id="GO:0008234">
    <property type="term" value="F:cysteine-type peptidase activity"/>
    <property type="evidence" value="ECO:0007669"/>
    <property type="project" value="InterPro"/>
</dbReference>
<keyword evidence="6" id="KW-1185">Reference proteome</keyword>
<dbReference type="GO" id="GO:0006508">
    <property type="term" value="P:proteolysis"/>
    <property type="evidence" value="ECO:0007669"/>
    <property type="project" value="UniProtKB-KW"/>
</dbReference>
<evidence type="ECO:0000256" key="1">
    <source>
        <dbReference type="ARBA" id="ARBA00005234"/>
    </source>
</evidence>
<sequence>MPEKLNSKTIKEVIQNMHTIKTIDEFLKDLQEEEKELEVPSSGVFEAFGFEEVNEKKELFLKTYWRPHDLVGVPKGYYDPLCVWAGDMLPVKGKVEDGGPDSRNVIKNFLDFIKAADKNKCENWIYENNFQLGEDDANEEAEAEDELETNQIFLDTNLNFMIRFDLMEWQKILEFKSKCSRPKLLVGASRYFLDMFKEKNINCELKFISNYFTTSQKENSDGVFVNVSWNRKTCNEKLTYKRIIISGDKRKTIKNEVCSKGITNFRTDALNSNDGLRTSILYNTIRKMKREFNHRYQLNNEFSVDSDASKLIFDLIIEQQKKKAFMVLCMIFNLIHLVSYYCLKFNVNEALKEQWGFKKPYKKNEANYHEPTDLSIIQTDLELNRIFNENLNFESKMEVETELESKQERDTKNSESELIEIDDDKFESKYSKSVDCSNFFYYCIDNYRILNKAVEIIDSFHLTELIEKGKLPMKKYTFEKCEYVIGLINEYGNHWTCLIIDITKDEVIYIDPLGETEAKSNKVLESWITNSKCDSFVENENGSDNENKSKDELNNESKDNIIVKTCVISSSLKSDLVESQLVKIDDGQKKCIKVKESPKECRQFFDQKNLDEIFQSSTLLLDGNFAEKQNASHMNHYNDDMEVDTVCIINELLKEKTANSSRLINECNGKGNIRRGLSSHFVIKNCRKMSLKKKMRIWIMRSPEISLKLEIKEDYNNKVTPTELSRKYGLAASTISTIVKNQEAIKKAPESMRDIKKAKRLREPEYKEFEKYLDMWFRDTKAHNSITLDGPLI</sequence>
<dbReference type="AlphaFoldDB" id="A0A3M7R097"/>
<accession>A0A3M7R097</accession>
<dbReference type="Pfam" id="PF02902">
    <property type="entry name" value="Peptidase_C48"/>
    <property type="match status" value="1"/>
</dbReference>
<dbReference type="Gene3D" id="1.10.10.60">
    <property type="entry name" value="Homeodomain-like"/>
    <property type="match status" value="1"/>
</dbReference>
<evidence type="ECO:0000259" key="4">
    <source>
        <dbReference type="Pfam" id="PF02902"/>
    </source>
</evidence>
<proteinExistence type="inferred from homology"/>
<evidence type="ECO:0000313" key="5">
    <source>
        <dbReference type="EMBL" id="RNA17040.1"/>
    </source>
</evidence>
<comment type="caution">
    <text evidence="5">The sequence shown here is derived from an EMBL/GenBank/DDBJ whole genome shotgun (WGS) entry which is preliminary data.</text>
</comment>
<keyword evidence="3" id="KW-0378">Hydrolase</keyword>
<evidence type="ECO:0000313" key="6">
    <source>
        <dbReference type="Proteomes" id="UP000276133"/>
    </source>
</evidence>
<dbReference type="SUPFAM" id="SSF54001">
    <property type="entry name" value="Cysteine proteinases"/>
    <property type="match status" value="1"/>
</dbReference>